<dbReference type="Proteomes" id="UP000271031">
    <property type="component" value="Unassembled WGS sequence"/>
</dbReference>
<sequence>MHTRLSIGEMAKLRNVTVDTLRHYDKIGLLKPYHIDPDSGYRYYSISQYEVLGTIKELREIGFSLEEIKQFLTDRNVKKSVQLLQKSLDNLEDKIRHLQHIHAILQTRISNIEQFTNSYKDAEIVIKRFDERNYIQLDKPVSWADKEKLYFGLLELENKVSGVLPVFASNKFGDFIKQDYFDEIRQSSDFSHHLSAYQSHIFLLVQDEESNQPTQTIKKGLYACTYYGGIVREKMLSQLKKLLQYCDENGYVITGDALRIMQIDVSLTDQSDEAYYEIQIPIQENTE</sequence>
<dbReference type="InterPro" id="IPR047057">
    <property type="entry name" value="MerR_fam"/>
</dbReference>
<evidence type="ECO:0000256" key="1">
    <source>
        <dbReference type="ARBA" id="ARBA00022491"/>
    </source>
</evidence>
<evidence type="ECO:0000256" key="5">
    <source>
        <dbReference type="SAM" id="Coils"/>
    </source>
</evidence>
<dbReference type="InterPro" id="IPR009061">
    <property type="entry name" value="DNA-bd_dom_put_sf"/>
</dbReference>
<feature type="domain" description="HTH merR-type" evidence="6">
    <location>
        <begin position="4"/>
        <end position="74"/>
    </location>
</feature>
<gene>
    <name evidence="7" type="ORF">EDM56_02320</name>
</gene>
<organism evidence="7 8">
    <name type="scientific">Brevibacillus fluminis</name>
    <dbReference type="NCBI Taxonomy" id="511487"/>
    <lineage>
        <taxon>Bacteria</taxon>
        <taxon>Bacillati</taxon>
        <taxon>Bacillota</taxon>
        <taxon>Bacilli</taxon>
        <taxon>Bacillales</taxon>
        <taxon>Paenibacillaceae</taxon>
        <taxon>Brevibacillus</taxon>
    </lineage>
</organism>
<dbReference type="GO" id="GO:0003677">
    <property type="term" value="F:DNA binding"/>
    <property type="evidence" value="ECO:0007669"/>
    <property type="project" value="UniProtKB-KW"/>
</dbReference>
<dbReference type="Pfam" id="PF13411">
    <property type="entry name" value="MerR_1"/>
    <property type="match status" value="1"/>
</dbReference>
<evidence type="ECO:0000256" key="3">
    <source>
        <dbReference type="ARBA" id="ARBA00023125"/>
    </source>
</evidence>
<feature type="coiled-coil region" evidence="5">
    <location>
        <begin position="74"/>
        <end position="108"/>
    </location>
</feature>
<proteinExistence type="predicted"/>
<dbReference type="PROSITE" id="PS50937">
    <property type="entry name" value="HTH_MERR_2"/>
    <property type="match status" value="1"/>
</dbReference>
<keyword evidence="2" id="KW-0805">Transcription regulation</keyword>
<dbReference type="InterPro" id="IPR011256">
    <property type="entry name" value="Reg_factor_effector_dom_sf"/>
</dbReference>
<keyword evidence="4" id="KW-0804">Transcription</keyword>
<dbReference type="GO" id="GO:0003700">
    <property type="term" value="F:DNA-binding transcription factor activity"/>
    <property type="evidence" value="ECO:0007669"/>
    <property type="project" value="InterPro"/>
</dbReference>
<dbReference type="CDD" id="cd01107">
    <property type="entry name" value="HTH_BmrR"/>
    <property type="match status" value="1"/>
</dbReference>
<dbReference type="AlphaFoldDB" id="A0A3M8DXA8"/>
<accession>A0A3M8DXA8</accession>
<dbReference type="Gene3D" id="1.10.1660.10">
    <property type="match status" value="1"/>
</dbReference>
<comment type="caution">
    <text evidence="7">The sequence shown here is derived from an EMBL/GenBank/DDBJ whole genome shotgun (WGS) entry which is preliminary data.</text>
</comment>
<dbReference type="SUPFAM" id="SSF46955">
    <property type="entry name" value="Putative DNA-binding domain"/>
    <property type="match status" value="1"/>
</dbReference>
<evidence type="ECO:0000313" key="8">
    <source>
        <dbReference type="Proteomes" id="UP000271031"/>
    </source>
</evidence>
<reference evidence="7 8" key="1">
    <citation type="submission" date="2018-10" db="EMBL/GenBank/DDBJ databases">
        <title>Phylogenomics of Brevibacillus.</title>
        <authorList>
            <person name="Dunlap C."/>
        </authorList>
    </citation>
    <scope>NUCLEOTIDE SEQUENCE [LARGE SCALE GENOMIC DNA]</scope>
    <source>
        <strain evidence="7 8">JCM 15716</strain>
    </source>
</reference>
<evidence type="ECO:0000256" key="4">
    <source>
        <dbReference type="ARBA" id="ARBA00023163"/>
    </source>
</evidence>
<dbReference type="PANTHER" id="PTHR30204:SF69">
    <property type="entry name" value="MERR-FAMILY TRANSCRIPTIONAL REGULATOR"/>
    <property type="match status" value="1"/>
</dbReference>
<dbReference type="OrthoDB" id="9773308at2"/>
<dbReference type="EMBL" id="RHHQ01000004">
    <property type="protein sequence ID" value="RNB91617.1"/>
    <property type="molecule type" value="Genomic_DNA"/>
</dbReference>
<dbReference type="Gene3D" id="3.20.80.10">
    <property type="entry name" value="Regulatory factor, effector binding domain"/>
    <property type="match status" value="1"/>
</dbReference>
<evidence type="ECO:0000259" key="6">
    <source>
        <dbReference type="PROSITE" id="PS50937"/>
    </source>
</evidence>
<dbReference type="PANTHER" id="PTHR30204">
    <property type="entry name" value="REDOX-CYCLING DRUG-SENSING TRANSCRIPTIONAL ACTIVATOR SOXR"/>
    <property type="match status" value="1"/>
</dbReference>
<keyword evidence="3" id="KW-0238">DNA-binding</keyword>
<evidence type="ECO:0000313" key="7">
    <source>
        <dbReference type="EMBL" id="RNB91617.1"/>
    </source>
</evidence>
<evidence type="ECO:0000256" key="2">
    <source>
        <dbReference type="ARBA" id="ARBA00023015"/>
    </source>
</evidence>
<keyword evidence="1" id="KW-0678">Repressor</keyword>
<dbReference type="SUPFAM" id="SSF55136">
    <property type="entry name" value="Probable bacterial effector-binding domain"/>
    <property type="match status" value="1"/>
</dbReference>
<dbReference type="RefSeq" id="WP_122916281.1">
    <property type="nucleotide sequence ID" value="NZ_RHHQ01000004.1"/>
</dbReference>
<dbReference type="SMART" id="SM00422">
    <property type="entry name" value="HTH_MERR"/>
    <property type="match status" value="1"/>
</dbReference>
<protein>
    <submittedName>
        <fullName evidence="7">MerR family transcriptional regulator</fullName>
    </submittedName>
</protein>
<keyword evidence="8" id="KW-1185">Reference proteome</keyword>
<name>A0A3M8DXA8_9BACL</name>
<keyword evidence="5" id="KW-0175">Coiled coil</keyword>
<dbReference type="InterPro" id="IPR000551">
    <property type="entry name" value="MerR-type_HTH_dom"/>
</dbReference>